<feature type="domain" description="WW" evidence="2">
    <location>
        <begin position="36"/>
        <end position="70"/>
    </location>
</feature>
<evidence type="ECO:0000313" key="3">
    <source>
        <dbReference type="EMBL" id="KAL1526202.1"/>
    </source>
</evidence>
<feature type="compositionally biased region" description="Basic and acidic residues" evidence="1">
    <location>
        <begin position="272"/>
        <end position="334"/>
    </location>
</feature>
<keyword evidence="4" id="KW-1185">Reference proteome</keyword>
<protein>
    <recommendedName>
        <fullName evidence="2">WW domain-containing protein</fullName>
    </recommendedName>
</protein>
<feature type="compositionally biased region" description="Basic and acidic residues" evidence="1">
    <location>
        <begin position="554"/>
        <end position="563"/>
    </location>
</feature>
<feature type="region of interest" description="Disordered" evidence="1">
    <location>
        <begin position="370"/>
        <end position="389"/>
    </location>
</feature>
<sequence>MSVSNDVLPPRLANDDGRCATEDSTAGAPLFGSFASGADAVWRSVQPEPAATPYYYNETLGVSRWTRPETSVIRERSQQLQLLAPAPLVMHASDWQACSAALRPDAESRLGVEMPLPTPANLAYAEIPPLSMPLLSKSAKLGISSRKEPSPRPRREERRARGGVVADAAGDEPWRIPPLQPGDTPRSHARGEGVQLGLTARPAHATLNSGLSVPSSGEAEGLTDVASSPRSALKDSNKRGSLEPSRHLADATIGAAKAPTKRATIELPPPKESGRRMTMDHSSPRDSARRMTVDHSSPRDSFRRMTLDHSSPRDSVRRMTLDHSTPREMGRRVTMEQSTPRDSAARRNPDPRMQRSSLRWNHEAVERALSPANAEHPEEASVKKPPPHAVMPRPLWNRLEALRQDPDLFRSFQLQVEAQLEQLAAKRRMAWKHGAIARNIAGAREYSPEQRERQLQARLNERKKMIEEVQSRRTRLSACGSPDSSPGEESAPTLAKKEGRDSARSASPEAQSFIWGDEPSSFQKKKKKEKPRPPSPKTHKARARRIASLIARGIFDEHRGTSA</sequence>
<proteinExistence type="predicted"/>
<feature type="compositionally biased region" description="Basic and acidic residues" evidence="1">
    <location>
        <begin position="343"/>
        <end position="353"/>
    </location>
</feature>
<name>A0AB34JZ99_PRYPA</name>
<feature type="region of interest" description="Disordered" evidence="1">
    <location>
        <begin position="468"/>
        <end position="563"/>
    </location>
</feature>
<dbReference type="PROSITE" id="PS50020">
    <property type="entry name" value="WW_DOMAIN_2"/>
    <property type="match status" value="1"/>
</dbReference>
<evidence type="ECO:0000313" key="4">
    <source>
        <dbReference type="Proteomes" id="UP001515480"/>
    </source>
</evidence>
<dbReference type="PROSITE" id="PS01159">
    <property type="entry name" value="WW_DOMAIN_1"/>
    <property type="match status" value="1"/>
</dbReference>
<dbReference type="Proteomes" id="UP001515480">
    <property type="component" value="Unassembled WGS sequence"/>
</dbReference>
<feature type="compositionally biased region" description="Basic and acidic residues" evidence="1">
    <location>
        <begin position="145"/>
        <end position="160"/>
    </location>
</feature>
<reference evidence="3 4" key="1">
    <citation type="journal article" date="2024" name="Science">
        <title>Giant polyketide synthase enzymes in the biosynthesis of giant marine polyether toxins.</title>
        <authorList>
            <person name="Fallon T.R."/>
            <person name="Shende V.V."/>
            <person name="Wierzbicki I.H."/>
            <person name="Pendleton A.L."/>
            <person name="Watervoot N.F."/>
            <person name="Auber R.P."/>
            <person name="Gonzalez D.J."/>
            <person name="Wisecaver J.H."/>
            <person name="Moore B.S."/>
        </authorList>
    </citation>
    <scope>NUCLEOTIDE SEQUENCE [LARGE SCALE GENOMIC DNA]</scope>
    <source>
        <strain evidence="3 4">12B1</strain>
    </source>
</reference>
<feature type="region of interest" description="Disordered" evidence="1">
    <location>
        <begin position="1"/>
        <end position="24"/>
    </location>
</feature>
<feature type="compositionally biased region" description="Basic and acidic residues" evidence="1">
    <location>
        <begin position="232"/>
        <end position="249"/>
    </location>
</feature>
<dbReference type="EMBL" id="JBGBPQ010000003">
    <property type="protein sequence ID" value="KAL1526202.1"/>
    <property type="molecule type" value="Genomic_DNA"/>
</dbReference>
<dbReference type="AlphaFoldDB" id="A0AB34JZ99"/>
<comment type="caution">
    <text evidence="3">The sequence shown here is derived from an EMBL/GenBank/DDBJ whole genome shotgun (WGS) entry which is preliminary data.</text>
</comment>
<feature type="region of interest" description="Disordered" evidence="1">
    <location>
        <begin position="138"/>
        <end position="190"/>
    </location>
</feature>
<evidence type="ECO:0000259" key="2">
    <source>
        <dbReference type="PROSITE" id="PS50020"/>
    </source>
</evidence>
<gene>
    <name evidence="3" type="ORF">AB1Y20_014928</name>
</gene>
<evidence type="ECO:0000256" key="1">
    <source>
        <dbReference type="SAM" id="MobiDB-lite"/>
    </source>
</evidence>
<accession>A0AB34JZ99</accession>
<feature type="region of interest" description="Disordered" evidence="1">
    <location>
        <begin position="207"/>
        <end position="359"/>
    </location>
</feature>
<dbReference type="InterPro" id="IPR001202">
    <property type="entry name" value="WW_dom"/>
</dbReference>
<organism evidence="3 4">
    <name type="scientific">Prymnesium parvum</name>
    <name type="common">Toxic golden alga</name>
    <dbReference type="NCBI Taxonomy" id="97485"/>
    <lineage>
        <taxon>Eukaryota</taxon>
        <taxon>Haptista</taxon>
        <taxon>Haptophyta</taxon>
        <taxon>Prymnesiophyceae</taxon>
        <taxon>Prymnesiales</taxon>
        <taxon>Prymnesiaceae</taxon>
        <taxon>Prymnesium</taxon>
    </lineage>
</organism>